<comment type="caution">
    <text evidence="1">The sequence shown here is derived from an EMBL/GenBank/DDBJ whole genome shotgun (WGS) entry which is preliminary data.</text>
</comment>
<proteinExistence type="predicted"/>
<dbReference type="Proteomes" id="UP000076603">
    <property type="component" value="Unassembled WGS sequence"/>
</dbReference>
<dbReference type="AlphaFoldDB" id="A0A165RZN7"/>
<protein>
    <submittedName>
        <fullName evidence="1">Uncharacterized protein</fullName>
    </submittedName>
</protein>
<organism evidence="1 2">
    <name type="scientific">Clostridium magnum DSM 2767</name>
    <dbReference type="NCBI Taxonomy" id="1121326"/>
    <lineage>
        <taxon>Bacteria</taxon>
        <taxon>Bacillati</taxon>
        <taxon>Bacillota</taxon>
        <taxon>Clostridia</taxon>
        <taxon>Eubacteriales</taxon>
        <taxon>Clostridiaceae</taxon>
        <taxon>Clostridium</taxon>
    </lineage>
</organism>
<sequence length="48" mass="5382">MTVANSDKIQTDIGIPVIYVTGMTDCLYKYGINMLASTVVTDRNRVWN</sequence>
<dbReference type="PATRIC" id="fig|1121326.3.peg.3206"/>
<name>A0A165RZN7_9CLOT</name>
<keyword evidence="2" id="KW-1185">Reference proteome</keyword>
<evidence type="ECO:0000313" key="1">
    <source>
        <dbReference type="EMBL" id="KZL91417.1"/>
    </source>
</evidence>
<dbReference type="EMBL" id="LWAE01000003">
    <property type="protein sequence ID" value="KZL91417.1"/>
    <property type="molecule type" value="Genomic_DNA"/>
</dbReference>
<evidence type="ECO:0000313" key="2">
    <source>
        <dbReference type="Proteomes" id="UP000076603"/>
    </source>
</evidence>
<accession>A0A165RZN7</accession>
<dbReference type="STRING" id="1121326.CLMAG_31760"/>
<gene>
    <name evidence="1" type="ORF">CLMAG_31760</name>
</gene>
<dbReference type="RefSeq" id="WP_161486979.1">
    <property type="nucleotide sequence ID" value="NZ_LWAE01000003.1"/>
</dbReference>
<reference evidence="1 2" key="1">
    <citation type="submission" date="2016-04" db="EMBL/GenBank/DDBJ databases">
        <title>Genome sequence of Clostridium magnum DSM 2767.</title>
        <authorList>
            <person name="Poehlein A."/>
            <person name="Uhlig R."/>
            <person name="Fischer R."/>
            <person name="Bahl H."/>
            <person name="Daniel R."/>
        </authorList>
    </citation>
    <scope>NUCLEOTIDE SEQUENCE [LARGE SCALE GENOMIC DNA]</scope>
    <source>
        <strain evidence="1 2">DSM 2767</strain>
    </source>
</reference>